<proteinExistence type="inferred from homology"/>
<feature type="signal peptide" evidence="2">
    <location>
        <begin position="1"/>
        <end position="24"/>
    </location>
</feature>
<accession>A0A6M4H4J1</accession>
<dbReference type="InterPro" id="IPR005064">
    <property type="entry name" value="BUG"/>
</dbReference>
<evidence type="ECO:0000313" key="3">
    <source>
        <dbReference type="EMBL" id="QJR12847.1"/>
    </source>
</evidence>
<dbReference type="CDD" id="cd13578">
    <property type="entry name" value="PBP2_Bug27"/>
    <property type="match status" value="1"/>
</dbReference>
<dbReference type="PANTHER" id="PTHR42928">
    <property type="entry name" value="TRICARBOXYLATE-BINDING PROTEIN"/>
    <property type="match status" value="1"/>
</dbReference>
<evidence type="ECO:0008006" key="5">
    <source>
        <dbReference type="Google" id="ProtNLM"/>
    </source>
</evidence>
<dbReference type="Proteomes" id="UP000501534">
    <property type="component" value="Chromosome"/>
</dbReference>
<dbReference type="AlphaFoldDB" id="A0A6M4H4J1"/>
<dbReference type="KEGG" id="uru:DSM104443_03941"/>
<gene>
    <name evidence="3" type="ORF">DSM104443_03941</name>
</gene>
<evidence type="ECO:0000256" key="1">
    <source>
        <dbReference type="ARBA" id="ARBA00006987"/>
    </source>
</evidence>
<feature type="chain" id="PRO_5026958984" description="Tripartite-type tricarboxylate transporter receptor subunit TctC" evidence="2">
    <location>
        <begin position="25"/>
        <end position="322"/>
    </location>
</feature>
<dbReference type="Gene3D" id="3.40.190.150">
    <property type="entry name" value="Bordetella uptake gene, domain 1"/>
    <property type="match status" value="1"/>
</dbReference>
<reference evidence="3 4" key="1">
    <citation type="submission" date="2020-04" db="EMBL/GenBank/DDBJ databases">
        <title>Usitatibacter rugosus gen. nov., sp. nov. and Usitatibacter palustris sp. nov., novel members of Usitatibacteraceae fam. nov. within the order Nitrosomonadales isolated from soil.</title>
        <authorList>
            <person name="Huber K.J."/>
            <person name="Neumann-Schaal M."/>
            <person name="Geppert A."/>
            <person name="Luckner M."/>
            <person name="Wanner G."/>
            <person name="Overmann J."/>
        </authorList>
    </citation>
    <scope>NUCLEOTIDE SEQUENCE [LARGE SCALE GENOMIC DNA]</scope>
    <source>
        <strain evidence="3 4">0125_3</strain>
    </source>
</reference>
<evidence type="ECO:0000313" key="4">
    <source>
        <dbReference type="Proteomes" id="UP000501534"/>
    </source>
</evidence>
<dbReference type="EMBL" id="CP053069">
    <property type="protein sequence ID" value="QJR12847.1"/>
    <property type="molecule type" value="Genomic_DNA"/>
</dbReference>
<dbReference type="SUPFAM" id="SSF53850">
    <property type="entry name" value="Periplasmic binding protein-like II"/>
    <property type="match status" value="1"/>
</dbReference>
<organism evidence="3 4">
    <name type="scientific">Usitatibacter rugosus</name>
    <dbReference type="NCBI Taxonomy" id="2732067"/>
    <lineage>
        <taxon>Bacteria</taxon>
        <taxon>Pseudomonadati</taxon>
        <taxon>Pseudomonadota</taxon>
        <taxon>Betaproteobacteria</taxon>
        <taxon>Nitrosomonadales</taxon>
        <taxon>Usitatibacteraceae</taxon>
        <taxon>Usitatibacter</taxon>
    </lineage>
</organism>
<dbReference type="PANTHER" id="PTHR42928:SF5">
    <property type="entry name" value="BLR1237 PROTEIN"/>
    <property type="match status" value="1"/>
</dbReference>
<dbReference type="RefSeq" id="WP_212756811.1">
    <property type="nucleotide sequence ID" value="NZ_CP053069.1"/>
</dbReference>
<dbReference type="Gene3D" id="3.40.190.10">
    <property type="entry name" value="Periplasmic binding protein-like II"/>
    <property type="match status" value="1"/>
</dbReference>
<keyword evidence="4" id="KW-1185">Reference proteome</keyword>
<evidence type="ECO:0000256" key="2">
    <source>
        <dbReference type="SAM" id="SignalP"/>
    </source>
</evidence>
<protein>
    <recommendedName>
        <fullName evidence="5">Tripartite-type tricarboxylate transporter receptor subunit TctC</fullName>
    </recommendedName>
</protein>
<dbReference type="Pfam" id="PF03401">
    <property type="entry name" value="TctC"/>
    <property type="match status" value="1"/>
</dbReference>
<keyword evidence="2" id="KW-0732">Signal</keyword>
<dbReference type="InterPro" id="IPR042100">
    <property type="entry name" value="Bug_dom1"/>
</dbReference>
<sequence>MHRRAFTGLGLAIAALALAGAAHAQYPAKPVTIIVPFPPGGGTDTGTRLLAQKLSDRWGQPVVVENKPGAAGAIGAELVSRAKNDGYTLLMGNVGTQSVNPSLYKLNYNADTSFAPVTLVAHLPLVMLVNPAVPAKTAKEMIALAAAKPGAVTYSSSGSGGAPHLAAAMFEDEAKVQMIHVPYKGGGPAIADLIAGHVQLSFATVLESSSNIQAGKLRALAVTGLQRSPVLPDVPTLAEGTLPGFDAASWIGLLAPAGTPKETIDKITADVRYVLANGDLKEKLVQQGAVPEAEGPVAFQKLIDRDRTRYAKVIKDKNIAAN</sequence>
<name>A0A6M4H4J1_9PROT</name>
<comment type="similarity">
    <text evidence="1">Belongs to the UPF0065 (bug) family.</text>
</comment>
<dbReference type="PIRSF" id="PIRSF017082">
    <property type="entry name" value="YflP"/>
    <property type="match status" value="1"/>
</dbReference>